<comment type="subcellular location">
    <subcellularLocation>
        <location evidence="1">Cell membrane</location>
        <topology evidence="1">Multi-pass membrane protein</topology>
    </subcellularLocation>
</comment>
<dbReference type="InterPro" id="IPR017039">
    <property type="entry name" value="Virul_fac_BrkB"/>
</dbReference>
<dbReference type="GO" id="GO:0005886">
    <property type="term" value="C:plasma membrane"/>
    <property type="evidence" value="ECO:0007669"/>
    <property type="project" value="UniProtKB-SubCell"/>
</dbReference>
<feature type="transmembrane region" description="Helical" evidence="6">
    <location>
        <begin position="253"/>
        <end position="280"/>
    </location>
</feature>
<reference evidence="7 8" key="1">
    <citation type="submission" date="2020-03" db="EMBL/GenBank/DDBJ databases">
        <title>Comparative genomics of Weissella paramesenteroides.</title>
        <authorList>
            <person name="Kant R."/>
            <person name="Takala T."/>
            <person name="Saris P."/>
        </authorList>
    </citation>
    <scope>NUCLEOTIDE SEQUENCE [LARGE SCALE GENOMIC DNA]</scope>
    <source>
        <strain evidence="7 8">SJ27-4</strain>
    </source>
</reference>
<evidence type="ECO:0000256" key="3">
    <source>
        <dbReference type="ARBA" id="ARBA00022692"/>
    </source>
</evidence>
<evidence type="ECO:0000313" key="7">
    <source>
        <dbReference type="EMBL" id="MDF8371635.1"/>
    </source>
</evidence>
<dbReference type="Proteomes" id="UP001215461">
    <property type="component" value="Unassembled WGS sequence"/>
</dbReference>
<proteinExistence type="predicted"/>
<evidence type="ECO:0000256" key="6">
    <source>
        <dbReference type="SAM" id="Phobius"/>
    </source>
</evidence>
<gene>
    <name evidence="7" type="ORF">G9403_08300</name>
</gene>
<feature type="transmembrane region" description="Helical" evidence="6">
    <location>
        <begin position="148"/>
        <end position="171"/>
    </location>
</feature>
<keyword evidence="3 6" id="KW-0812">Transmembrane</keyword>
<accession>A0ABD4XKQ4</accession>
<evidence type="ECO:0000256" key="4">
    <source>
        <dbReference type="ARBA" id="ARBA00022989"/>
    </source>
</evidence>
<dbReference type="PANTHER" id="PTHR30213:SF0">
    <property type="entry name" value="UPF0761 MEMBRANE PROTEIN YIHY"/>
    <property type="match status" value="1"/>
</dbReference>
<keyword evidence="4 6" id="KW-1133">Transmembrane helix</keyword>
<feature type="transmembrane region" description="Helical" evidence="6">
    <location>
        <begin position="215"/>
        <end position="233"/>
    </location>
</feature>
<evidence type="ECO:0000256" key="1">
    <source>
        <dbReference type="ARBA" id="ARBA00004651"/>
    </source>
</evidence>
<sequence length="311" mass="34463">MIIVNFIRRIEVVKQFFKNLINNKLVATIIDVTSRVDIITASSSIAYFGLLSIFPAIVILGTLLPYLGLKIDTALKYAQTAVPESVFTFIEPIIRSILSQNGVGVLSASIIITLWSLSRVVSSIRIAQNGIYNVQANSVAIFDRFISMFWLIIILAIIGVLLIIASVGSNILEALPISGNIVYQIESAKRLVVVLGLFIGAFLFNTLLPIKKPRIIWISIGTIIQITLVIWLAKAFGWYVNIAAQAFTFYQALSSAIILLLWINFIALASLIGTIITAILEELFPPRSSDRASNWYILKLFFRNSGKNVKK</sequence>
<evidence type="ECO:0000256" key="5">
    <source>
        <dbReference type="ARBA" id="ARBA00023136"/>
    </source>
</evidence>
<organism evidence="7 8">
    <name type="scientific">Weissella paramesenteroides</name>
    <name type="common">Leuconostoc paramesenteroides</name>
    <dbReference type="NCBI Taxonomy" id="1249"/>
    <lineage>
        <taxon>Bacteria</taxon>
        <taxon>Bacillati</taxon>
        <taxon>Bacillota</taxon>
        <taxon>Bacilli</taxon>
        <taxon>Lactobacillales</taxon>
        <taxon>Lactobacillaceae</taxon>
        <taxon>Weissella</taxon>
    </lineage>
</organism>
<dbReference type="AlphaFoldDB" id="A0ABD4XKQ4"/>
<dbReference type="Pfam" id="PF03631">
    <property type="entry name" value="Virul_fac_BrkB"/>
    <property type="match status" value="1"/>
</dbReference>
<name>A0ABD4XKQ4_WEIPA</name>
<dbReference type="PANTHER" id="PTHR30213">
    <property type="entry name" value="INNER MEMBRANE PROTEIN YHJD"/>
    <property type="match status" value="1"/>
</dbReference>
<keyword evidence="5 6" id="KW-0472">Membrane</keyword>
<protein>
    <submittedName>
        <fullName evidence="7">YihY/virulence factor BrkB family protein</fullName>
    </submittedName>
</protein>
<evidence type="ECO:0000313" key="8">
    <source>
        <dbReference type="Proteomes" id="UP001215461"/>
    </source>
</evidence>
<dbReference type="EMBL" id="JAANXN010000011">
    <property type="protein sequence ID" value="MDF8371635.1"/>
    <property type="molecule type" value="Genomic_DNA"/>
</dbReference>
<keyword evidence="2" id="KW-1003">Cell membrane</keyword>
<feature type="transmembrane region" description="Helical" evidence="6">
    <location>
        <begin position="45"/>
        <end position="67"/>
    </location>
</feature>
<evidence type="ECO:0000256" key="2">
    <source>
        <dbReference type="ARBA" id="ARBA00022475"/>
    </source>
</evidence>
<feature type="transmembrane region" description="Helical" evidence="6">
    <location>
        <begin position="191"/>
        <end position="208"/>
    </location>
</feature>
<comment type="caution">
    <text evidence="7">The sequence shown here is derived from an EMBL/GenBank/DDBJ whole genome shotgun (WGS) entry which is preliminary data.</text>
</comment>
<dbReference type="PIRSF" id="PIRSF035875">
    <property type="entry name" value="RNase_BN"/>
    <property type="match status" value="1"/>
</dbReference>